<dbReference type="EMBL" id="JBIAZM010000005">
    <property type="protein sequence ID" value="MFF5200805.1"/>
    <property type="molecule type" value="Genomic_DNA"/>
</dbReference>
<protein>
    <recommendedName>
        <fullName evidence="1">DNA-binding phage zinc finger domain-containing protein</fullName>
    </recommendedName>
</protein>
<keyword evidence="3" id="KW-1185">Reference proteome</keyword>
<dbReference type="GeneID" id="95369933"/>
<evidence type="ECO:0000313" key="2">
    <source>
        <dbReference type="EMBL" id="MFF5200805.1"/>
    </source>
</evidence>
<feature type="domain" description="DNA-binding phage zinc finger" evidence="1">
    <location>
        <begin position="46"/>
        <end position="95"/>
    </location>
</feature>
<proteinExistence type="predicted"/>
<gene>
    <name evidence="2" type="ORF">ACFY3B_14490</name>
</gene>
<organism evidence="2 3">
    <name type="scientific">Micromonospora parva</name>
    <dbReference type="NCBI Taxonomy" id="1464048"/>
    <lineage>
        <taxon>Bacteria</taxon>
        <taxon>Bacillati</taxon>
        <taxon>Actinomycetota</taxon>
        <taxon>Actinomycetes</taxon>
        <taxon>Micromonosporales</taxon>
        <taxon>Micromonosporaceae</taxon>
        <taxon>Micromonospora</taxon>
    </lineage>
</organism>
<sequence length="108" mass="11744">MRIDIDEPNAVEQFWEGMREVAAAATRHQDDDLYQAIVKIGRSALAQGVELVPSSGFFLQCPVCSARSGQRCINVPAHPLSEDALHPARVELAEKAISGEIPLPAPIR</sequence>
<dbReference type="RefSeq" id="WP_156057547.1">
    <property type="nucleotide sequence ID" value="NZ_JBEXXF010000013.1"/>
</dbReference>
<dbReference type="InterPro" id="IPR056911">
    <property type="entry name" value="Phage_Znf_bind_put"/>
</dbReference>
<evidence type="ECO:0000259" key="1">
    <source>
        <dbReference type="Pfam" id="PF24623"/>
    </source>
</evidence>
<dbReference type="Proteomes" id="UP001602287">
    <property type="component" value="Unassembled WGS sequence"/>
</dbReference>
<evidence type="ECO:0000313" key="3">
    <source>
        <dbReference type="Proteomes" id="UP001602287"/>
    </source>
</evidence>
<accession>A0ABW6VTH8</accession>
<comment type="caution">
    <text evidence="2">The sequence shown here is derived from an EMBL/GenBank/DDBJ whole genome shotgun (WGS) entry which is preliminary data.</text>
</comment>
<dbReference type="Pfam" id="PF24623">
    <property type="entry name" value="Phage_zn_bind_8"/>
    <property type="match status" value="1"/>
</dbReference>
<reference evidence="2 3" key="1">
    <citation type="submission" date="2024-10" db="EMBL/GenBank/DDBJ databases">
        <title>The Natural Products Discovery Center: Release of the First 8490 Sequenced Strains for Exploring Actinobacteria Biosynthetic Diversity.</title>
        <authorList>
            <person name="Kalkreuter E."/>
            <person name="Kautsar S.A."/>
            <person name="Yang D."/>
            <person name="Bader C.D."/>
            <person name="Teijaro C.N."/>
            <person name="Fluegel L."/>
            <person name="Davis C.M."/>
            <person name="Simpson J.R."/>
            <person name="Lauterbach L."/>
            <person name="Steele A.D."/>
            <person name="Gui C."/>
            <person name="Meng S."/>
            <person name="Li G."/>
            <person name="Viehrig K."/>
            <person name="Ye F."/>
            <person name="Su P."/>
            <person name="Kiefer A.F."/>
            <person name="Nichols A."/>
            <person name="Cepeda A.J."/>
            <person name="Yan W."/>
            <person name="Fan B."/>
            <person name="Jiang Y."/>
            <person name="Adhikari A."/>
            <person name="Zheng C.-J."/>
            <person name="Schuster L."/>
            <person name="Cowan T.M."/>
            <person name="Smanski M.J."/>
            <person name="Chevrette M.G."/>
            <person name="De Carvalho L.P.S."/>
            <person name="Shen B."/>
        </authorList>
    </citation>
    <scope>NUCLEOTIDE SEQUENCE [LARGE SCALE GENOMIC DNA]</scope>
    <source>
        <strain evidence="2 3">NPDC000140</strain>
    </source>
</reference>
<name>A0ABW6VTH8_9ACTN</name>